<dbReference type="Pfam" id="PF13565">
    <property type="entry name" value="HTH_32"/>
    <property type="match status" value="1"/>
</dbReference>
<evidence type="ECO:0000313" key="1">
    <source>
        <dbReference type="EMBL" id="SQB11618.1"/>
    </source>
</evidence>
<dbReference type="RefSeq" id="WP_112482164.1">
    <property type="nucleotide sequence ID" value="NZ_JAIWZC010000001.1"/>
</dbReference>
<dbReference type="Proteomes" id="UP000251853">
    <property type="component" value="Unassembled WGS sequence"/>
</dbReference>
<evidence type="ECO:0008006" key="3">
    <source>
        <dbReference type="Google" id="ProtNLM"/>
    </source>
</evidence>
<sequence>MRRKTIDTIPVLSDAMKNILSAFSKSRSLPSGLVKRASIVLLASQGELNQNIAPQVGLHYNNVATWRSRFLAALPALRRIEMDAPEKLEDEIRAVLSDKKRPGAPSVFTPDQIMRIIGLACSSPNDFGYEVSQWSLPLLVAEIKKQGIAEQISEKSVSRFLKMR</sequence>
<dbReference type="EMBL" id="UAVW01000009">
    <property type="protein sequence ID" value="SQB11618.1"/>
    <property type="molecule type" value="Genomic_DNA"/>
</dbReference>
<keyword evidence="2" id="KW-1185">Reference proteome</keyword>
<dbReference type="InterPro" id="IPR009057">
    <property type="entry name" value="Homeodomain-like_sf"/>
</dbReference>
<evidence type="ECO:0000313" key="2">
    <source>
        <dbReference type="Proteomes" id="UP000251853"/>
    </source>
</evidence>
<gene>
    <name evidence="1" type="ORF">NCTC11224_03000</name>
</gene>
<reference evidence="1 2" key="1">
    <citation type="submission" date="2018-06" db="EMBL/GenBank/DDBJ databases">
        <authorList>
            <consortium name="Pathogen Informatics"/>
            <person name="Doyle S."/>
        </authorList>
    </citation>
    <scope>NUCLEOTIDE SEQUENCE [LARGE SCALE GENOMIC DNA]</scope>
    <source>
        <strain evidence="1 2">NCTC11224</strain>
    </source>
</reference>
<organism evidence="1 2">
    <name type="scientific">Enterocloster clostridioformis</name>
    <dbReference type="NCBI Taxonomy" id="1531"/>
    <lineage>
        <taxon>Bacteria</taxon>
        <taxon>Bacillati</taxon>
        <taxon>Bacillota</taxon>
        <taxon>Clostridia</taxon>
        <taxon>Lachnospirales</taxon>
        <taxon>Lachnospiraceae</taxon>
        <taxon>Enterocloster</taxon>
    </lineage>
</organism>
<dbReference type="AlphaFoldDB" id="A0A2X2U595"/>
<accession>A0A2X2U595</accession>
<protein>
    <recommendedName>
        <fullName evidence="3">Helix-turn-helix domain-containing protein</fullName>
    </recommendedName>
</protein>
<name>A0A2X2U595_9FIRM</name>
<dbReference type="SUPFAM" id="SSF46689">
    <property type="entry name" value="Homeodomain-like"/>
    <property type="match status" value="1"/>
</dbReference>
<proteinExistence type="predicted"/>